<gene>
    <name evidence="1" type="ORF">CCO02nite_24750</name>
</gene>
<protein>
    <submittedName>
        <fullName evidence="1">Uncharacterized protein</fullName>
    </submittedName>
</protein>
<dbReference type="AlphaFoldDB" id="A0A511JCT7"/>
<dbReference type="EMBL" id="BJWG01000011">
    <property type="protein sequence ID" value="GEL95817.1"/>
    <property type="molecule type" value="Genomic_DNA"/>
</dbReference>
<organism evidence="1 2">
    <name type="scientific">Cellulomonas composti</name>
    <dbReference type="NCBI Taxonomy" id="266130"/>
    <lineage>
        <taxon>Bacteria</taxon>
        <taxon>Bacillati</taxon>
        <taxon>Actinomycetota</taxon>
        <taxon>Actinomycetes</taxon>
        <taxon>Micrococcales</taxon>
        <taxon>Cellulomonadaceae</taxon>
        <taxon>Cellulomonas</taxon>
    </lineage>
</organism>
<proteinExistence type="predicted"/>
<accession>A0A511JCT7</accession>
<evidence type="ECO:0000313" key="1">
    <source>
        <dbReference type="EMBL" id="GEL95817.1"/>
    </source>
</evidence>
<sequence length="59" mass="6250">MRTSRATTPPGTSWYGLSSTTKFMSTLAQGDGYALQVRAYADAGSSPLKIDNVRIGVVP</sequence>
<dbReference type="Proteomes" id="UP000321720">
    <property type="component" value="Unassembled WGS sequence"/>
</dbReference>
<comment type="caution">
    <text evidence="1">The sequence shown here is derived from an EMBL/GenBank/DDBJ whole genome shotgun (WGS) entry which is preliminary data.</text>
</comment>
<name>A0A511JCT7_9CELL</name>
<reference evidence="1 2" key="1">
    <citation type="submission" date="2019-07" db="EMBL/GenBank/DDBJ databases">
        <title>Whole genome shotgun sequence of Cellulomonas composti NBRC 100758.</title>
        <authorList>
            <person name="Hosoyama A."/>
            <person name="Uohara A."/>
            <person name="Ohji S."/>
            <person name="Ichikawa N."/>
        </authorList>
    </citation>
    <scope>NUCLEOTIDE SEQUENCE [LARGE SCALE GENOMIC DNA]</scope>
    <source>
        <strain evidence="1 2">NBRC 100758</strain>
    </source>
</reference>
<evidence type="ECO:0000313" key="2">
    <source>
        <dbReference type="Proteomes" id="UP000321720"/>
    </source>
</evidence>
<keyword evidence="2" id="KW-1185">Reference proteome</keyword>